<feature type="region of interest" description="Disordered" evidence="1">
    <location>
        <begin position="166"/>
        <end position="218"/>
    </location>
</feature>
<name>A0A836BCN4_9CHLO</name>
<gene>
    <name evidence="2" type="ORF">HYH02_000497</name>
</gene>
<feature type="compositionally biased region" description="Gly residues" evidence="1">
    <location>
        <begin position="581"/>
        <end position="592"/>
    </location>
</feature>
<feature type="region of interest" description="Disordered" evidence="1">
    <location>
        <begin position="19"/>
        <end position="69"/>
    </location>
</feature>
<evidence type="ECO:0000313" key="3">
    <source>
        <dbReference type="Proteomes" id="UP000613740"/>
    </source>
</evidence>
<keyword evidence="3" id="KW-1185">Reference proteome</keyword>
<feature type="region of interest" description="Disordered" evidence="1">
    <location>
        <begin position="381"/>
        <end position="409"/>
    </location>
</feature>
<evidence type="ECO:0000313" key="2">
    <source>
        <dbReference type="EMBL" id="KAG2454657.1"/>
    </source>
</evidence>
<feature type="compositionally biased region" description="Low complexity" evidence="1">
    <location>
        <begin position="197"/>
        <end position="218"/>
    </location>
</feature>
<accession>A0A836BCN4</accession>
<feature type="region of interest" description="Disordered" evidence="1">
    <location>
        <begin position="565"/>
        <end position="637"/>
    </location>
</feature>
<proteinExistence type="predicted"/>
<evidence type="ECO:0000256" key="1">
    <source>
        <dbReference type="SAM" id="MobiDB-lite"/>
    </source>
</evidence>
<dbReference type="EMBL" id="JAEHOD010000001">
    <property type="protein sequence ID" value="KAG2454657.1"/>
    <property type="molecule type" value="Genomic_DNA"/>
</dbReference>
<reference evidence="2" key="1">
    <citation type="journal article" date="2020" name="bioRxiv">
        <title>Comparative genomics of Chlamydomonas.</title>
        <authorList>
            <person name="Craig R.J."/>
            <person name="Hasan A.R."/>
            <person name="Ness R.W."/>
            <person name="Keightley P.D."/>
        </authorList>
    </citation>
    <scope>NUCLEOTIDE SEQUENCE</scope>
    <source>
        <strain evidence="2">CCAP 11/173</strain>
    </source>
</reference>
<feature type="compositionally biased region" description="Low complexity" evidence="1">
    <location>
        <begin position="166"/>
        <end position="176"/>
    </location>
</feature>
<protein>
    <submittedName>
        <fullName evidence="2">Uncharacterized protein</fullName>
    </submittedName>
</protein>
<dbReference type="AlphaFoldDB" id="A0A836BCN4"/>
<dbReference type="Proteomes" id="UP000613740">
    <property type="component" value="Unassembled WGS sequence"/>
</dbReference>
<feature type="compositionally biased region" description="Low complexity" evidence="1">
    <location>
        <begin position="139"/>
        <end position="151"/>
    </location>
</feature>
<sequence>MICQCVLIRVLRRETAARGLPPTGVEGGGDGSSSDGEHPSGSDSSDEEAALASAISHTPSRRMLRSSGSVSVRSSWRVSLLEAASAPGTGERGATSSGSPQGLADGAASASVGRRLGASYSTGTGPMPHRPPGCLPDLSEQQSSPAAAASGAPEAVPLAVATPPPAAAALPRSPAAGAGGLRPSPRPPQELVRSTRGSSAASPPHGAASASPPTATPSASASAVAVATASTGAVAGPSRSFTGRGGAGAGGGTAALMLRGLEEAASRQAALRGGGSGALDRSTGPFRCRAPATPPHGAHLSCPQNFLLTPPSLDCEGPGNGEGDACAFVAVATAPSSPAGHSVRFVTLASAPQETWPGNSNSGGGPSHTATPLARLPRRLGTAAAAADVDKAGSGRGAPICNGSGSGGDDGEGAVGAMGSLSFRFPRDPLRAAGALLGCSNADSPTHVPAAEEPPSTPDVRSLRANLSFNRSFTSGTSRTRVVGDAATAAGHYGTGTHPAQGGVGRSSRSFSMAHALGRARSIRDLPAPVGAAAPAPAGGGVAAGASTAPTSPALVAPCNCDLASSGMPPPSSPSGSPQSPGGGGVAAGSGHAGAEATSTRVERPLEAQPRPAATSHHDQTDLPLRPTAPLPMGLTPHGNRLLARLRGLFA</sequence>
<feature type="region of interest" description="Disordered" evidence="1">
    <location>
        <begin position="84"/>
        <end position="151"/>
    </location>
</feature>
<comment type="caution">
    <text evidence="2">The sequence shown here is derived from an EMBL/GenBank/DDBJ whole genome shotgun (WGS) entry which is preliminary data.</text>
</comment>
<organism evidence="2 3">
    <name type="scientific">Chlamydomonas schloesseri</name>
    <dbReference type="NCBI Taxonomy" id="2026947"/>
    <lineage>
        <taxon>Eukaryota</taxon>
        <taxon>Viridiplantae</taxon>
        <taxon>Chlorophyta</taxon>
        <taxon>core chlorophytes</taxon>
        <taxon>Chlorophyceae</taxon>
        <taxon>CS clade</taxon>
        <taxon>Chlamydomonadales</taxon>
        <taxon>Chlamydomonadaceae</taxon>
        <taxon>Chlamydomonas</taxon>
    </lineage>
</organism>